<dbReference type="Pfam" id="PF13665">
    <property type="entry name" value="Tox-PAAR-like"/>
    <property type="match status" value="1"/>
</dbReference>
<feature type="domain" description="Tox-GHH2" evidence="2">
    <location>
        <begin position="245"/>
        <end position="387"/>
    </location>
</feature>
<accession>A0ABW2B9A1</accession>
<organism evidence="3 4">
    <name type="scientific">Sulfitobacter porphyrae</name>
    <dbReference type="NCBI Taxonomy" id="1246864"/>
    <lineage>
        <taxon>Bacteria</taxon>
        <taxon>Pseudomonadati</taxon>
        <taxon>Pseudomonadota</taxon>
        <taxon>Alphaproteobacteria</taxon>
        <taxon>Rhodobacterales</taxon>
        <taxon>Roseobacteraceae</taxon>
        <taxon>Sulfitobacter</taxon>
    </lineage>
</organism>
<sequence length="428" mass="45275">MTVFANKLEVSCKAQANKVIAAFPDVCMTPPENPATPPGVPIPYPNFGFDTDTDKGTGTVKIGGKTVNLKNSSYFTKTSGDEAGCAAKKGVISSKNTGKAYSQAFSMNVKAEGKNLTRFSDIQTNNHGSPPNVPPFPKIGSPNPPKDGDPCKSDYDKAEEACGDQAGIDEACRKAALDLSIGERGDIMGTRDGYNTTIPVMGSSFRDNADLMEMADTAQMDPCLAALACRLPPKGTSNQCPCPGQTGHHMVPASGFYNNGRGEGKIGPDDFPIDICPAPVPAPAGHVQPPPYSATDAPCVCAEGCSNTTGSHGMMHTEMSAFVSDNASAVDLPVLKKTEPFIVVEMESKQSLTYEEMRDESIRSHKVVFPCSDCSDACLKAQLDSYHCDELGMAPDQPLRADRCGKGPAEEGPARVYASLRSDWLASA</sequence>
<feature type="region of interest" description="Disordered" evidence="1">
    <location>
        <begin position="121"/>
        <end position="153"/>
    </location>
</feature>
<name>A0ABW2B9A1_9RHOB</name>
<evidence type="ECO:0000313" key="3">
    <source>
        <dbReference type="EMBL" id="MFC6762335.1"/>
    </source>
</evidence>
<feature type="compositionally biased region" description="Pro residues" evidence="1">
    <location>
        <begin position="131"/>
        <end position="145"/>
    </location>
</feature>
<reference evidence="4" key="1">
    <citation type="journal article" date="2019" name="Int. J. Syst. Evol. Microbiol.">
        <title>The Global Catalogue of Microorganisms (GCM) 10K type strain sequencing project: providing services to taxonomists for standard genome sequencing and annotation.</title>
        <authorList>
            <consortium name="The Broad Institute Genomics Platform"/>
            <consortium name="The Broad Institute Genome Sequencing Center for Infectious Disease"/>
            <person name="Wu L."/>
            <person name="Ma J."/>
        </authorList>
    </citation>
    <scope>NUCLEOTIDE SEQUENCE [LARGE SCALE GENOMIC DNA]</scope>
    <source>
        <strain evidence="4">CCUG 66188</strain>
    </source>
</reference>
<dbReference type="InterPro" id="IPR028917">
    <property type="entry name" value="Tox-GHH2_domain"/>
</dbReference>
<protein>
    <submittedName>
        <fullName evidence="3">PAAR-like domain-containing protein</fullName>
    </submittedName>
</protein>
<dbReference type="Pfam" id="PF15635">
    <property type="entry name" value="Tox-GHH2"/>
    <property type="match status" value="1"/>
</dbReference>
<dbReference type="EMBL" id="JBHSWG010000004">
    <property type="protein sequence ID" value="MFC6762335.1"/>
    <property type="molecule type" value="Genomic_DNA"/>
</dbReference>
<dbReference type="Proteomes" id="UP001596353">
    <property type="component" value="Unassembled WGS sequence"/>
</dbReference>
<evidence type="ECO:0000256" key="1">
    <source>
        <dbReference type="SAM" id="MobiDB-lite"/>
    </source>
</evidence>
<evidence type="ECO:0000259" key="2">
    <source>
        <dbReference type="Pfam" id="PF15635"/>
    </source>
</evidence>
<gene>
    <name evidence="3" type="ORF">ACFQFQ_26910</name>
</gene>
<keyword evidence="4" id="KW-1185">Reference proteome</keyword>
<dbReference type="CDD" id="cd14740">
    <property type="entry name" value="PAAR_4"/>
    <property type="match status" value="1"/>
</dbReference>
<evidence type="ECO:0000313" key="4">
    <source>
        <dbReference type="Proteomes" id="UP001596353"/>
    </source>
</evidence>
<comment type="caution">
    <text evidence="3">The sequence shown here is derived from an EMBL/GenBank/DDBJ whole genome shotgun (WGS) entry which is preliminary data.</text>
</comment>
<proteinExistence type="predicted"/>